<organism evidence="3 4">
    <name type="scientific">Actinophytocola gossypii</name>
    <dbReference type="NCBI Taxonomy" id="2812003"/>
    <lineage>
        <taxon>Bacteria</taxon>
        <taxon>Bacillati</taxon>
        <taxon>Actinomycetota</taxon>
        <taxon>Actinomycetes</taxon>
        <taxon>Pseudonocardiales</taxon>
        <taxon>Pseudonocardiaceae</taxon>
    </lineage>
</organism>
<dbReference type="InterPro" id="IPR012312">
    <property type="entry name" value="Hemerythrin-like"/>
</dbReference>
<proteinExistence type="predicted"/>
<dbReference type="PANTHER" id="PTHR35585:SF1">
    <property type="entry name" value="HHE DOMAIN PROTEIN (AFU_ORTHOLOGUE AFUA_4G00730)"/>
    <property type="match status" value="1"/>
</dbReference>
<evidence type="ECO:0000313" key="4">
    <source>
        <dbReference type="Proteomes" id="UP001156441"/>
    </source>
</evidence>
<reference evidence="3 4" key="1">
    <citation type="submission" date="2021-02" db="EMBL/GenBank/DDBJ databases">
        <title>Actinophytocola xerophila sp. nov., isolated from soil of cotton cropping field.</title>
        <authorList>
            <person name="Huang R."/>
            <person name="Chen X."/>
            <person name="Ge X."/>
            <person name="Liu W."/>
        </authorList>
    </citation>
    <scope>NUCLEOTIDE SEQUENCE [LARGE SCALE GENOMIC DNA]</scope>
    <source>
        <strain evidence="3 4">S1-96</strain>
    </source>
</reference>
<feature type="domain" description="Hemerythrin-like" evidence="2">
    <location>
        <begin position="10"/>
        <end position="129"/>
    </location>
</feature>
<evidence type="ECO:0000313" key="3">
    <source>
        <dbReference type="EMBL" id="MCT2584452.1"/>
    </source>
</evidence>
<protein>
    <submittedName>
        <fullName evidence="3">Hemerythrin domain-containing protein</fullName>
    </submittedName>
</protein>
<dbReference type="Gene3D" id="1.20.120.520">
    <property type="entry name" value="nmb1532 protein domain like"/>
    <property type="match status" value="1"/>
</dbReference>
<evidence type="ECO:0000259" key="2">
    <source>
        <dbReference type="Pfam" id="PF01814"/>
    </source>
</evidence>
<dbReference type="EMBL" id="JAFFZE010000012">
    <property type="protein sequence ID" value="MCT2584452.1"/>
    <property type="molecule type" value="Genomic_DNA"/>
</dbReference>
<keyword evidence="4" id="KW-1185">Reference proteome</keyword>
<dbReference type="PANTHER" id="PTHR35585">
    <property type="entry name" value="HHE DOMAIN PROTEIN (AFU_ORTHOLOGUE AFUA_4G00730)"/>
    <property type="match status" value="1"/>
</dbReference>
<dbReference type="Proteomes" id="UP001156441">
    <property type="component" value="Unassembled WGS sequence"/>
</dbReference>
<dbReference type="RefSeq" id="WP_260191852.1">
    <property type="nucleotide sequence ID" value="NZ_JAFFZE010000012.1"/>
</dbReference>
<dbReference type="Pfam" id="PF01814">
    <property type="entry name" value="Hemerythrin"/>
    <property type="match status" value="1"/>
</dbReference>
<feature type="region of interest" description="Disordered" evidence="1">
    <location>
        <begin position="144"/>
        <end position="164"/>
    </location>
</feature>
<evidence type="ECO:0000256" key="1">
    <source>
        <dbReference type="SAM" id="MobiDB-lite"/>
    </source>
</evidence>
<sequence>MPLAVAPPSIITHQVGQHRAADLLFAQLEKLHDAPVDHAKDLVGQAVVALMKHSVAEETLLYPLVRERVPGGDELADQEIARLDLAEQTMKDLEGLEPTDERFWPLVHDLIAQARRHVYEQEFRLFPLLLRSCPNAELVRRGEAARRSGKLAPTRPHPAAPNEGAALAVLAPGVGLVDRLRDLLSGRNRRPS</sequence>
<name>A0ABT2J9A8_9PSEU</name>
<gene>
    <name evidence="3" type="ORF">JT362_15100</name>
</gene>
<comment type="caution">
    <text evidence="3">The sequence shown here is derived from an EMBL/GenBank/DDBJ whole genome shotgun (WGS) entry which is preliminary data.</text>
</comment>
<accession>A0ABT2J9A8</accession>